<dbReference type="PANTHER" id="PTHR32114:SF2">
    <property type="entry name" value="ABC TRANSPORTER ABCH.3"/>
    <property type="match status" value="1"/>
</dbReference>
<keyword evidence="4" id="KW-0175">Coiled coil</keyword>
<comment type="subunit">
    <text evidence="2">Heterodimer of SbcC and SbcD.</text>
</comment>
<feature type="coiled-coil region" evidence="4">
    <location>
        <begin position="252"/>
        <end position="360"/>
    </location>
</feature>
<dbReference type="GO" id="GO:0006302">
    <property type="term" value="P:double-strand break repair"/>
    <property type="evidence" value="ECO:0007669"/>
    <property type="project" value="InterPro"/>
</dbReference>
<dbReference type="Gene3D" id="3.40.50.300">
    <property type="entry name" value="P-loop containing nucleotide triphosphate hydrolases"/>
    <property type="match status" value="2"/>
</dbReference>
<proteinExistence type="inferred from homology"/>
<name>A0A2T0AK39_9CLOT</name>
<feature type="domain" description="Rad50/SbcC-type AAA" evidence="5">
    <location>
        <begin position="5"/>
        <end position="348"/>
    </location>
</feature>
<feature type="coiled-coil region" evidence="4">
    <location>
        <begin position="586"/>
        <end position="835"/>
    </location>
</feature>
<dbReference type="GO" id="GO:0016887">
    <property type="term" value="F:ATP hydrolysis activity"/>
    <property type="evidence" value="ECO:0007669"/>
    <property type="project" value="InterPro"/>
</dbReference>
<protein>
    <recommendedName>
        <fullName evidence="3">Nuclease SbcCD subunit C</fullName>
    </recommendedName>
</protein>
<evidence type="ECO:0000256" key="1">
    <source>
        <dbReference type="ARBA" id="ARBA00006930"/>
    </source>
</evidence>
<evidence type="ECO:0000256" key="4">
    <source>
        <dbReference type="SAM" id="Coils"/>
    </source>
</evidence>
<evidence type="ECO:0000313" key="7">
    <source>
        <dbReference type="Proteomes" id="UP000239614"/>
    </source>
</evidence>
<organism evidence="6 7">
    <name type="scientific">Clostridium thermopalmarium DSM 5974</name>
    <dbReference type="NCBI Taxonomy" id="1121340"/>
    <lineage>
        <taxon>Bacteria</taxon>
        <taxon>Bacillati</taxon>
        <taxon>Bacillota</taxon>
        <taxon>Clostridia</taxon>
        <taxon>Eubacteriales</taxon>
        <taxon>Clostridiaceae</taxon>
        <taxon>Clostridium</taxon>
    </lineage>
</organism>
<comment type="similarity">
    <text evidence="1">Belongs to the SMC family. SbcC subfamily.</text>
</comment>
<dbReference type="Pfam" id="PF13476">
    <property type="entry name" value="AAA_23"/>
    <property type="match status" value="1"/>
</dbReference>
<evidence type="ECO:0000259" key="5">
    <source>
        <dbReference type="Pfam" id="PF13476"/>
    </source>
</evidence>
<dbReference type="Pfam" id="PF13558">
    <property type="entry name" value="SbcC_Walker_B"/>
    <property type="match status" value="1"/>
</dbReference>
<dbReference type="RefSeq" id="WP_106024834.1">
    <property type="nucleotide sequence ID" value="NZ_PVXN01000069.1"/>
</dbReference>
<dbReference type="Proteomes" id="UP000239614">
    <property type="component" value="Unassembled WGS sequence"/>
</dbReference>
<dbReference type="SUPFAM" id="SSF52540">
    <property type="entry name" value="P-loop containing nucleoside triphosphate hydrolases"/>
    <property type="match status" value="1"/>
</dbReference>
<gene>
    <name evidence="6" type="primary">sbcC</name>
    <name evidence="6" type="ORF">CPAL_26810</name>
</gene>
<evidence type="ECO:0000256" key="2">
    <source>
        <dbReference type="ARBA" id="ARBA00011322"/>
    </source>
</evidence>
<dbReference type="EMBL" id="PVXN01000069">
    <property type="protein sequence ID" value="PRR68782.1"/>
    <property type="molecule type" value="Genomic_DNA"/>
</dbReference>
<dbReference type="PANTHER" id="PTHR32114">
    <property type="entry name" value="ABC TRANSPORTER ABCH.3"/>
    <property type="match status" value="1"/>
</dbReference>
<accession>A0A2T0AK39</accession>
<dbReference type="InterPro" id="IPR027417">
    <property type="entry name" value="P-loop_NTPase"/>
</dbReference>
<comment type="caution">
    <text evidence="6">The sequence shown here is derived from an EMBL/GenBank/DDBJ whole genome shotgun (WGS) entry which is preliminary data.</text>
</comment>
<reference evidence="6 7" key="1">
    <citation type="submission" date="2018-03" db="EMBL/GenBank/DDBJ databases">
        <title>Genome sequence of Clostridium thermopalmarium DSM 5974.</title>
        <authorList>
            <person name="Poehlein A."/>
            <person name="Daniel R."/>
        </authorList>
    </citation>
    <scope>NUCLEOTIDE SEQUENCE [LARGE SCALE GENOMIC DNA]</scope>
    <source>
        <strain evidence="6 7">DSM 5974</strain>
    </source>
</reference>
<dbReference type="OrthoDB" id="9795626at2"/>
<evidence type="ECO:0000256" key="3">
    <source>
        <dbReference type="ARBA" id="ARBA00013368"/>
    </source>
</evidence>
<dbReference type="InterPro" id="IPR038729">
    <property type="entry name" value="Rad50/SbcC_AAA"/>
</dbReference>
<feature type="coiled-coil region" evidence="4">
    <location>
        <begin position="384"/>
        <end position="463"/>
    </location>
</feature>
<keyword evidence="7" id="KW-1185">Reference proteome</keyword>
<dbReference type="AlphaFoldDB" id="A0A2T0AK39"/>
<sequence length="1045" mass="121914">MKVKKLIISGFGPYAERQELDFEENLKDKNMFVICGNTGAGKTTIFDAINFALYGEANGSDREGKSLRSHFADSKTPTEVELWFSLRGKDYYVKRSPSYLRPKQRGEGFVESKPMAEIRISKDKTITGFKEVTREVENILGITTEQFKQLVMIPQGEFKKLLNAKSDEKEEIFRKIFGTEVFERIQREIREEAKALKNSIERVQRDRLNKIRSFICGEEDDELFRIINADNINIDTIMESFKKSIERDIHSQKVLEENIEKTTQNIKKFQKEINLGEAINSKFDKLENVKKELDKLEVKIEEYKSKKNQLDRAKKAITVRNFEEKYEEKNEELKNLKSRLEELEKNLELYTKSYEKAKQEFVKQQSREEEKNKIIKNIDEKLKLKEKVSEYEKTKKQVEFFNNKVKAVKERIENININILKNEERLKIIDKNLENINLAKDEKRKLEVKKVETFNKLNNLKELYNSISRWIKYKNKHDEKVKTFEELDKIFISVKNNYEKLEDIFRKSQAGILALNLEEGTPCPVCGSTHHPKLAKIEDNDIREEKVKKEKETLEVWREKRDKCLSRLTEINSSLKIVMENSIGPLSRELLNIEVCEEDLDKINNEVKNLYRQNKDALIDIENRIRELDIFINKEKDILEEKNSLYKNAEELRRELQLKNEELVVEEGKLSAVNSTLTLIKNEFNGEIKTSKELEDMIISLNNKLSLIKKEYENAEKIFNASKSKLDNAKGIEKSTREMKERAESERNEALEMFKRRVLDLGFTDYLDYKHSVLSEEKIEALEEEINKFNSDLLSCRNLYETLLKDVEGLSRIDLSEINEKLKKENEVKANLDKEAKEIFARIKNNKTVLEDCNKHNKSIKEDEEKYKIVGRLSNIINGDNSKKISFERYVLASYFERIIDAANLRFNKMTSGRFELLRKEDMGDKRKGQGLELEVFDNYTGKVRDIGTLSGGESFKASLSMALGLADVVQANTGGIQLDTMFIDEGFGTLDPESLDNAIECLMELQNDGRLVGIISHVAELKERIQTRLEIRTTNKGSRAEFKV</sequence>
<evidence type="ECO:0000313" key="6">
    <source>
        <dbReference type="EMBL" id="PRR68782.1"/>
    </source>
</evidence>